<keyword evidence="3" id="KW-0472">Membrane</keyword>
<dbReference type="InterPro" id="IPR016187">
    <property type="entry name" value="CTDL_fold"/>
</dbReference>
<organism evidence="5 6">
    <name type="scientific">Labrus bergylta</name>
    <name type="common">ballan wrasse</name>
    <dbReference type="NCBI Taxonomy" id="56723"/>
    <lineage>
        <taxon>Eukaryota</taxon>
        <taxon>Metazoa</taxon>
        <taxon>Chordata</taxon>
        <taxon>Craniata</taxon>
        <taxon>Vertebrata</taxon>
        <taxon>Euteleostomi</taxon>
        <taxon>Actinopterygii</taxon>
        <taxon>Neopterygii</taxon>
        <taxon>Teleostei</taxon>
        <taxon>Neoteleostei</taxon>
        <taxon>Acanthomorphata</taxon>
        <taxon>Eupercaria</taxon>
        <taxon>Labriformes</taxon>
        <taxon>Labridae</taxon>
        <taxon>Labrus</taxon>
    </lineage>
</organism>
<keyword evidence="1" id="KW-0430">Lectin</keyword>
<dbReference type="InterPro" id="IPR018378">
    <property type="entry name" value="C-type_lectin_CS"/>
</dbReference>
<feature type="transmembrane region" description="Helical" evidence="3">
    <location>
        <begin position="42"/>
        <end position="64"/>
    </location>
</feature>
<dbReference type="CDD" id="cd03590">
    <property type="entry name" value="CLECT_DC-SIGN_like"/>
    <property type="match status" value="1"/>
</dbReference>
<evidence type="ECO:0000256" key="2">
    <source>
        <dbReference type="ARBA" id="ARBA00023157"/>
    </source>
</evidence>
<dbReference type="SMART" id="SM00034">
    <property type="entry name" value="CLECT"/>
    <property type="match status" value="1"/>
</dbReference>
<dbReference type="SUPFAM" id="SSF56436">
    <property type="entry name" value="C-type lectin-like"/>
    <property type="match status" value="1"/>
</dbReference>
<dbReference type="Ensembl" id="ENSLBET00000028111.1">
    <property type="protein sequence ID" value="ENSLBEP00000026813.1"/>
    <property type="gene ID" value="ENSLBEG00000020383.1"/>
</dbReference>
<dbReference type="InterPro" id="IPR033989">
    <property type="entry name" value="CD209-like_CTLD"/>
</dbReference>
<dbReference type="InterPro" id="IPR050111">
    <property type="entry name" value="C-type_lectin/snaclec_domain"/>
</dbReference>
<dbReference type="Ensembl" id="ENSLBET00000028123.1">
    <property type="protein sequence ID" value="ENSLBEP00000026824.1"/>
    <property type="gene ID" value="ENSLBEG00000020383.1"/>
</dbReference>
<dbReference type="STRING" id="56723.ENSLBEP00000026813"/>
<dbReference type="Proteomes" id="UP000261660">
    <property type="component" value="Unplaced"/>
</dbReference>
<protein>
    <submittedName>
        <fullName evidence="5">C-type lectin domain family 10 member A-like</fullName>
    </submittedName>
</protein>
<dbReference type="Pfam" id="PF00059">
    <property type="entry name" value="Lectin_C"/>
    <property type="match status" value="1"/>
</dbReference>
<keyword evidence="3" id="KW-0812">Transmembrane</keyword>
<dbReference type="GeneTree" id="ENSGT01020000230338"/>
<evidence type="ECO:0000256" key="3">
    <source>
        <dbReference type="SAM" id="Phobius"/>
    </source>
</evidence>
<keyword evidence="2" id="KW-1015">Disulfide bond</keyword>
<dbReference type="PROSITE" id="PS00615">
    <property type="entry name" value="C_TYPE_LECTIN_1"/>
    <property type="match status" value="1"/>
</dbReference>
<dbReference type="Gene3D" id="3.10.100.10">
    <property type="entry name" value="Mannose-Binding Protein A, subunit A"/>
    <property type="match status" value="1"/>
</dbReference>
<evidence type="ECO:0000313" key="6">
    <source>
        <dbReference type="Proteomes" id="UP000261660"/>
    </source>
</evidence>
<dbReference type="InterPro" id="IPR016186">
    <property type="entry name" value="C-type_lectin-like/link_sf"/>
</dbReference>
<name>A0A3Q3G5I3_9LABR</name>
<accession>A0A3Q3G5I3</accession>
<evidence type="ECO:0000256" key="1">
    <source>
        <dbReference type="ARBA" id="ARBA00022734"/>
    </source>
</evidence>
<sequence length="210" mass="23608">MATILTSSESYVNAEVGEYQELPIPEPKEAATEMTTTPKFGYFRVVLLGVGLLCILQGSLNIALRLALSKPSVKVETEGRSCPRGWLMFASSCYYISSQRSRKNWDESREDCLQRNADLVVINSRQEQAFLTGFTEAAWVGMTDREQEGTWLWVDGTEVDKDRLQWASGQPDDASRGEDCGDLHTRITFIGLNDFSCSATSQWICEKRLQ</sequence>
<keyword evidence="6" id="KW-1185">Reference proteome</keyword>
<evidence type="ECO:0000313" key="5">
    <source>
        <dbReference type="Ensembl" id="ENSLBEP00000026824.1"/>
    </source>
</evidence>
<evidence type="ECO:0000259" key="4">
    <source>
        <dbReference type="PROSITE" id="PS50041"/>
    </source>
</evidence>
<dbReference type="PROSITE" id="PS50041">
    <property type="entry name" value="C_TYPE_LECTIN_2"/>
    <property type="match status" value="1"/>
</dbReference>
<dbReference type="InterPro" id="IPR001304">
    <property type="entry name" value="C-type_lectin-like"/>
</dbReference>
<feature type="domain" description="C-type lectin" evidence="4">
    <location>
        <begin position="89"/>
        <end position="206"/>
    </location>
</feature>
<reference evidence="5" key="1">
    <citation type="submission" date="2025-05" db="UniProtKB">
        <authorList>
            <consortium name="Ensembl"/>
        </authorList>
    </citation>
    <scope>IDENTIFICATION</scope>
</reference>
<dbReference type="AlphaFoldDB" id="A0A3Q3G5I3"/>
<keyword evidence="3" id="KW-1133">Transmembrane helix</keyword>
<dbReference type="PANTHER" id="PTHR22803">
    <property type="entry name" value="MANNOSE, PHOSPHOLIPASE, LECTIN RECEPTOR RELATED"/>
    <property type="match status" value="1"/>
</dbReference>
<dbReference type="GO" id="GO:0030246">
    <property type="term" value="F:carbohydrate binding"/>
    <property type="evidence" value="ECO:0007669"/>
    <property type="project" value="UniProtKB-KW"/>
</dbReference>
<proteinExistence type="predicted"/>